<sequence length="137" mass="15451">MKALVAVAKGNADVAIFFTSCNSLVNIVGTSCRHRDMLRDQLQKNITEALKNDDLPKGRGLNQETSLKRAGDTRWNSHYGTLLSIISMFKSVVEVLKLIIEDDSTDNIGEANRAPRITQIHHYRVDIFIQIIEWQLA</sequence>
<evidence type="ECO:0000313" key="2">
    <source>
        <dbReference type="Proteomes" id="UP001054821"/>
    </source>
</evidence>
<protein>
    <submittedName>
        <fullName evidence="1">Uncharacterized protein</fullName>
    </submittedName>
</protein>
<dbReference type="EMBL" id="JAJFAZ020000001">
    <property type="protein sequence ID" value="KAI5351368.1"/>
    <property type="molecule type" value="Genomic_DNA"/>
</dbReference>
<dbReference type="Proteomes" id="UP001054821">
    <property type="component" value="Chromosome 1"/>
</dbReference>
<organism evidence="1 2">
    <name type="scientific">Prunus dulcis</name>
    <name type="common">Almond</name>
    <name type="synonym">Amygdalus dulcis</name>
    <dbReference type="NCBI Taxonomy" id="3755"/>
    <lineage>
        <taxon>Eukaryota</taxon>
        <taxon>Viridiplantae</taxon>
        <taxon>Streptophyta</taxon>
        <taxon>Embryophyta</taxon>
        <taxon>Tracheophyta</taxon>
        <taxon>Spermatophyta</taxon>
        <taxon>Magnoliopsida</taxon>
        <taxon>eudicotyledons</taxon>
        <taxon>Gunneridae</taxon>
        <taxon>Pentapetalae</taxon>
        <taxon>rosids</taxon>
        <taxon>fabids</taxon>
        <taxon>Rosales</taxon>
        <taxon>Rosaceae</taxon>
        <taxon>Amygdaloideae</taxon>
        <taxon>Amygdaleae</taxon>
        <taxon>Prunus</taxon>
    </lineage>
</organism>
<dbReference type="InterPro" id="IPR055298">
    <property type="entry name" value="AtLOH3-like"/>
</dbReference>
<name>A0AAD4ZNK1_PRUDU</name>
<evidence type="ECO:0000313" key="1">
    <source>
        <dbReference type="EMBL" id="KAI5351368.1"/>
    </source>
</evidence>
<dbReference type="PANTHER" id="PTHR11697:SF230">
    <property type="entry name" value="ZINC FINGER, MYM DOMAIN CONTAINING 1"/>
    <property type="match status" value="1"/>
</dbReference>
<gene>
    <name evidence="1" type="ORF">L3X38_004259</name>
</gene>
<dbReference type="AlphaFoldDB" id="A0AAD4ZNK1"/>
<proteinExistence type="predicted"/>
<comment type="caution">
    <text evidence="1">The sequence shown here is derived from an EMBL/GenBank/DDBJ whole genome shotgun (WGS) entry which is preliminary data.</text>
</comment>
<keyword evidence="2" id="KW-1185">Reference proteome</keyword>
<dbReference type="PANTHER" id="PTHR11697">
    <property type="entry name" value="GENERAL TRANSCRIPTION FACTOR 2-RELATED ZINC FINGER PROTEIN"/>
    <property type="match status" value="1"/>
</dbReference>
<accession>A0AAD4ZNK1</accession>
<reference evidence="1 2" key="1">
    <citation type="journal article" date="2022" name="G3 (Bethesda)">
        <title>Whole-genome sequence and methylome profiling of the almond [Prunus dulcis (Mill.) D.A. Webb] cultivar 'Nonpareil'.</title>
        <authorList>
            <person name="D'Amico-Willman K.M."/>
            <person name="Ouma W.Z."/>
            <person name="Meulia T."/>
            <person name="Sideli G.M."/>
            <person name="Gradziel T.M."/>
            <person name="Fresnedo-Ramirez J."/>
        </authorList>
    </citation>
    <scope>NUCLEOTIDE SEQUENCE [LARGE SCALE GENOMIC DNA]</scope>
    <source>
        <strain evidence="1">Clone GOH B32 T37-40</strain>
    </source>
</reference>
<dbReference type="PROSITE" id="PS51257">
    <property type="entry name" value="PROKAR_LIPOPROTEIN"/>
    <property type="match status" value="1"/>
</dbReference>